<organism evidence="10 11">
    <name type="scientific">Methylocystis iwaonis</name>
    <dbReference type="NCBI Taxonomy" id="2885079"/>
    <lineage>
        <taxon>Bacteria</taxon>
        <taxon>Pseudomonadati</taxon>
        <taxon>Pseudomonadota</taxon>
        <taxon>Alphaproteobacteria</taxon>
        <taxon>Hyphomicrobiales</taxon>
        <taxon>Methylocystaceae</taxon>
        <taxon>Methylocystis</taxon>
    </lineage>
</organism>
<comment type="similarity">
    <text evidence="1 7">Belongs to the SbcD family.</text>
</comment>
<keyword evidence="6 7" id="KW-0269">Exonuclease</keyword>
<evidence type="ECO:0000313" key="11">
    <source>
        <dbReference type="Proteomes" id="UP001317629"/>
    </source>
</evidence>
<evidence type="ECO:0000259" key="8">
    <source>
        <dbReference type="Pfam" id="PF00149"/>
    </source>
</evidence>
<dbReference type="CDD" id="cd00840">
    <property type="entry name" value="MPP_Mre11_N"/>
    <property type="match status" value="1"/>
</dbReference>
<evidence type="ECO:0000259" key="9">
    <source>
        <dbReference type="Pfam" id="PF12320"/>
    </source>
</evidence>
<evidence type="ECO:0000256" key="7">
    <source>
        <dbReference type="RuleBase" id="RU363069"/>
    </source>
</evidence>
<dbReference type="InterPro" id="IPR004593">
    <property type="entry name" value="SbcD"/>
</dbReference>
<dbReference type="InterPro" id="IPR050535">
    <property type="entry name" value="DNA_Repair-Maintenance_Comp"/>
</dbReference>
<dbReference type="NCBIfam" id="TIGR00619">
    <property type="entry name" value="sbcd"/>
    <property type="match status" value="1"/>
</dbReference>
<accession>A0ABM8EAV9</accession>
<keyword evidence="7" id="KW-0233">DNA recombination</keyword>
<evidence type="ECO:0000256" key="1">
    <source>
        <dbReference type="ARBA" id="ARBA00010555"/>
    </source>
</evidence>
<evidence type="ECO:0000256" key="5">
    <source>
        <dbReference type="ARBA" id="ARBA00022801"/>
    </source>
</evidence>
<evidence type="ECO:0000256" key="3">
    <source>
        <dbReference type="ARBA" id="ARBA00013365"/>
    </source>
</evidence>
<dbReference type="Pfam" id="PF12320">
    <property type="entry name" value="SbcD_C"/>
    <property type="match status" value="1"/>
</dbReference>
<keyword evidence="5 7" id="KW-0378">Hydrolase</keyword>
<dbReference type="InterPro" id="IPR029052">
    <property type="entry name" value="Metallo-depent_PP-like"/>
</dbReference>
<dbReference type="PANTHER" id="PTHR30337">
    <property type="entry name" value="COMPONENT OF ATP-DEPENDENT DSDNA EXONUCLEASE"/>
    <property type="match status" value="1"/>
</dbReference>
<keyword evidence="11" id="KW-1185">Reference proteome</keyword>
<evidence type="ECO:0000256" key="2">
    <source>
        <dbReference type="ARBA" id="ARBA00011322"/>
    </source>
</evidence>
<proteinExistence type="inferred from homology"/>
<evidence type="ECO:0000256" key="6">
    <source>
        <dbReference type="ARBA" id="ARBA00022839"/>
    </source>
</evidence>
<feature type="domain" description="Calcineurin-like phosphoesterase" evidence="8">
    <location>
        <begin position="9"/>
        <end position="120"/>
    </location>
</feature>
<dbReference type="Pfam" id="PF00149">
    <property type="entry name" value="Metallophos"/>
    <property type="match status" value="1"/>
</dbReference>
<reference evidence="10 11" key="1">
    <citation type="journal article" date="2023" name="Int. J. Syst. Evol. Microbiol.">
        <title>Methylocystis iwaonis sp. nov., a type II methane-oxidizing bacterium from surface soil of a rice paddy field in Japan, and emended description of the genus Methylocystis (ex Whittenbury et al. 1970) Bowman et al. 1993.</title>
        <authorList>
            <person name="Kaise H."/>
            <person name="Sawadogo J.B."/>
            <person name="Alam M.S."/>
            <person name="Ueno C."/>
            <person name="Dianou D."/>
            <person name="Shinjo R."/>
            <person name="Asakawa S."/>
        </authorList>
    </citation>
    <scope>NUCLEOTIDE SEQUENCE [LARGE SCALE GENOMIC DNA]</scope>
    <source>
        <strain evidence="10 11">SS37A-Re</strain>
    </source>
</reference>
<dbReference type="InterPro" id="IPR004843">
    <property type="entry name" value="Calcineurin-like_PHP"/>
</dbReference>
<keyword evidence="4 7" id="KW-0540">Nuclease</keyword>
<gene>
    <name evidence="7 10" type="primary">sbcD</name>
    <name evidence="10" type="ORF">SS37A_26470</name>
</gene>
<evidence type="ECO:0000256" key="4">
    <source>
        <dbReference type="ARBA" id="ARBA00022722"/>
    </source>
</evidence>
<dbReference type="InterPro" id="IPR026843">
    <property type="entry name" value="SbcD_C"/>
</dbReference>
<dbReference type="InterPro" id="IPR041796">
    <property type="entry name" value="Mre11_N"/>
</dbReference>
<comment type="subunit">
    <text evidence="2 7">Heterodimer of SbcC and SbcD.</text>
</comment>
<dbReference type="EMBL" id="AP027142">
    <property type="protein sequence ID" value="BDV35118.1"/>
    <property type="molecule type" value="Genomic_DNA"/>
</dbReference>
<sequence length="412" mass="43949">MLLTVAAVIRLLHTADWHLGAALQGWSREPEHRAALAQLVETARARAVDAVIVAGDIFDSLNPSAEAQRLLYDTLRDLRAACPRATIALLAGNHDPAGRLEAPRALFEIAGVHSVGVITRREGALDLSTHLMPIRDSSGAVGAHLLALPYPRAADLPIAGADVAGSATVWGVRALYREAVDAARAKIGDAPLVLTGHLHVAGGLESEGERRILVGGEHAAPPDIFPADAAYVALGHLHKPQKVGRETIRYSGALIPMSKSEIDYAHGVTIVEIDAVGAATAEHVAFTRSVPHLRLPRQGALAVSEIESALSSLALAPETPDDARPFVYLAVTVDGPAVGLKAEIDAICEKFPVRLVSLAVERPQMSEAPQPAPMRLAERQPRDLFREAFEATHHVAPTEEHLRCFDRLAEEA</sequence>
<evidence type="ECO:0000313" key="10">
    <source>
        <dbReference type="EMBL" id="BDV35118.1"/>
    </source>
</evidence>
<dbReference type="Gene3D" id="3.60.21.10">
    <property type="match status" value="1"/>
</dbReference>
<dbReference type="PANTHER" id="PTHR30337:SF0">
    <property type="entry name" value="NUCLEASE SBCCD SUBUNIT D"/>
    <property type="match status" value="1"/>
</dbReference>
<name>A0ABM8EAV9_9HYPH</name>
<dbReference type="SUPFAM" id="SSF56300">
    <property type="entry name" value="Metallo-dependent phosphatases"/>
    <property type="match status" value="1"/>
</dbReference>
<feature type="domain" description="Nuclease SbcCD subunit D C-terminal" evidence="9">
    <location>
        <begin position="304"/>
        <end position="392"/>
    </location>
</feature>
<protein>
    <recommendedName>
        <fullName evidence="3 7">Nuclease SbcCD subunit D</fullName>
    </recommendedName>
</protein>
<comment type="function">
    <text evidence="7">SbcCD cleaves DNA hairpin structures. These structures can inhibit DNA replication and are intermediates in certain DNA recombination reactions. The complex acts as a 3'-&gt;5' double strand exonuclease that can open hairpins. It also has a 5' single-strand endonuclease activity.</text>
</comment>
<keyword evidence="7" id="KW-0255">Endonuclease</keyword>
<keyword evidence="7" id="KW-0235">DNA replication</keyword>
<dbReference type="Proteomes" id="UP001317629">
    <property type="component" value="Chromosome"/>
</dbReference>